<reference evidence="7 8" key="1">
    <citation type="submission" date="2015-05" db="EMBL/GenBank/DDBJ databases">
        <title>Comparison of genome.</title>
        <authorList>
            <person name="Zheng Z."/>
            <person name="Sun M."/>
        </authorList>
    </citation>
    <scope>NUCLEOTIDE SEQUENCE [LARGE SCALE GENOMIC DNA]</scope>
    <source>
        <strain evidence="7 8">G25-74</strain>
    </source>
</reference>
<organism evidence="7 8">
    <name type="scientific">Lederbergia galactosidilytica</name>
    <dbReference type="NCBI Taxonomy" id="217031"/>
    <lineage>
        <taxon>Bacteria</taxon>
        <taxon>Bacillati</taxon>
        <taxon>Bacillota</taxon>
        <taxon>Bacilli</taxon>
        <taxon>Bacillales</taxon>
        <taxon>Bacillaceae</taxon>
        <taxon>Lederbergia</taxon>
    </lineage>
</organism>
<dbReference type="Gene3D" id="2.60.120.10">
    <property type="entry name" value="Jelly Rolls"/>
    <property type="match status" value="1"/>
</dbReference>
<dbReference type="SUPFAM" id="SSF51206">
    <property type="entry name" value="cAMP-binding domain-like"/>
    <property type="match status" value="1"/>
</dbReference>
<evidence type="ECO:0000313" key="8">
    <source>
        <dbReference type="Proteomes" id="UP000077881"/>
    </source>
</evidence>
<feature type="domain" description="Cyclic nucleotide-binding" evidence="5">
    <location>
        <begin position="14"/>
        <end position="123"/>
    </location>
</feature>
<evidence type="ECO:0000256" key="2">
    <source>
        <dbReference type="ARBA" id="ARBA00023125"/>
    </source>
</evidence>
<dbReference type="InterPro" id="IPR018490">
    <property type="entry name" value="cNMP-bd_dom_sf"/>
</dbReference>
<evidence type="ECO:0000256" key="3">
    <source>
        <dbReference type="ARBA" id="ARBA00023159"/>
    </source>
</evidence>
<evidence type="ECO:0000259" key="5">
    <source>
        <dbReference type="PROSITE" id="PS50042"/>
    </source>
</evidence>
<dbReference type="PROSITE" id="PS50042">
    <property type="entry name" value="CNMP_BINDING_3"/>
    <property type="match status" value="1"/>
</dbReference>
<dbReference type="InterPro" id="IPR012318">
    <property type="entry name" value="HTH_CRP"/>
</dbReference>
<evidence type="ECO:0000313" key="7">
    <source>
        <dbReference type="EMBL" id="OAK75607.1"/>
    </source>
</evidence>
<comment type="caution">
    <text evidence="7">The sequence shown here is derived from an EMBL/GenBank/DDBJ whole genome shotgun (WGS) entry which is preliminary data.</text>
</comment>
<keyword evidence="3" id="KW-0010">Activator</keyword>
<keyword evidence="2" id="KW-0238">DNA-binding</keyword>
<dbReference type="AlphaFoldDB" id="A0A178A5Y6"/>
<dbReference type="EMBL" id="LDJR01000010">
    <property type="protein sequence ID" value="OAK75607.1"/>
    <property type="molecule type" value="Genomic_DNA"/>
</dbReference>
<keyword evidence="4" id="KW-0804">Transcription</keyword>
<name>A0A178A5Y6_9BACI</name>
<proteinExistence type="predicted"/>
<dbReference type="GO" id="GO:0003677">
    <property type="term" value="F:DNA binding"/>
    <property type="evidence" value="ECO:0007669"/>
    <property type="project" value="UniProtKB-KW"/>
</dbReference>
<dbReference type="STRING" id="217031.ABB05_01225"/>
<dbReference type="Pfam" id="PF00027">
    <property type="entry name" value="cNMP_binding"/>
    <property type="match status" value="1"/>
</dbReference>
<feature type="domain" description="HTH crp-type" evidence="6">
    <location>
        <begin position="148"/>
        <end position="221"/>
    </location>
</feature>
<dbReference type="GO" id="GO:0003700">
    <property type="term" value="F:DNA-binding transcription factor activity"/>
    <property type="evidence" value="ECO:0007669"/>
    <property type="project" value="InterPro"/>
</dbReference>
<dbReference type="CDD" id="cd00092">
    <property type="entry name" value="HTH_CRP"/>
    <property type="match status" value="1"/>
</dbReference>
<evidence type="ECO:0000256" key="4">
    <source>
        <dbReference type="ARBA" id="ARBA00023163"/>
    </source>
</evidence>
<dbReference type="PROSITE" id="PS51063">
    <property type="entry name" value="HTH_CRP_2"/>
    <property type="match status" value="1"/>
</dbReference>
<dbReference type="SUPFAM" id="SSF46785">
    <property type="entry name" value="Winged helix' DNA-binding domain"/>
    <property type="match status" value="1"/>
</dbReference>
<dbReference type="CDD" id="cd00038">
    <property type="entry name" value="CAP_ED"/>
    <property type="match status" value="1"/>
</dbReference>
<dbReference type="OrthoDB" id="9810708at2"/>
<dbReference type="InterPro" id="IPR036390">
    <property type="entry name" value="WH_DNA-bd_sf"/>
</dbReference>
<dbReference type="PATRIC" id="fig|217031.6.peg.270"/>
<dbReference type="PANTHER" id="PTHR24567:SF28">
    <property type="entry name" value="LISTERIOLYSIN REGULATORY PROTEIN"/>
    <property type="match status" value="1"/>
</dbReference>
<accession>A0A178A5Y6</accession>
<protein>
    <submittedName>
        <fullName evidence="7">Crp/Fnr family transcriptional regulator</fullName>
    </submittedName>
</protein>
<dbReference type="InterPro" id="IPR036388">
    <property type="entry name" value="WH-like_DNA-bd_sf"/>
</dbReference>
<dbReference type="PROSITE" id="PS00042">
    <property type="entry name" value="HTH_CRP_1"/>
    <property type="match status" value="1"/>
</dbReference>
<dbReference type="Gene3D" id="1.10.10.10">
    <property type="entry name" value="Winged helix-like DNA-binding domain superfamily/Winged helix DNA-binding domain"/>
    <property type="match status" value="1"/>
</dbReference>
<dbReference type="SMART" id="SM00100">
    <property type="entry name" value="cNMP"/>
    <property type="match status" value="1"/>
</dbReference>
<dbReference type="InterPro" id="IPR050397">
    <property type="entry name" value="Env_Response_Regulators"/>
</dbReference>
<dbReference type="Proteomes" id="UP000077881">
    <property type="component" value="Unassembled WGS sequence"/>
</dbReference>
<dbReference type="Pfam" id="PF13545">
    <property type="entry name" value="HTH_Crp_2"/>
    <property type="match status" value="1"/>
</dbReference>
<sequence length="228" mass="25704">MNDHTYALLQQIVLFSDLTTEEINKVKDITISRSFPKKAIIFSEGSMKEAVYFIVKGLVKTYKTDENGYEQIVSFLKTGDMFPHTGFFDTKPYPATAEALVDTQLLAIPIQLFEQLVMNTPSIAIKMMRVMGTIIKDLQERLQGLSGKDVKQRAISLLLKLADKHGERRGNSVTINLPITNQELANFVGTSRETINRLFSQIGKKGILKVERNRIIIIDLAGLKEQLD</sequence>
<dbReference type="RefSeq" id="WP_057981940.1">
    <property type="nucleotide sequence ID" value="NZ_JAGGKH010000003.1"/>
</dbReference>
<evidence type="ECO:0000259" key="6">
    <source>
        <dbReference type="PROSITE" id="PS51063"/>
    </source>
</evidence>
<evidence type="ECO:0000256" key="1">
    <source>
        <dbReference type="ARBA" id="ARBA00023015"/>
    </source>
</evidence>
<dbReference type="PANTHER" id="PTHR24567">
    <property type="entry name" value="CRP FAMILY TRANSCRIPTIONAL REGULATORY PROTEIN"/>
    <property type="match status" value="1"/>
</dbReference>
<dbReference type="SMART" id="SM00419">
    <property type="entry name" value="HTH_CRP"/>
    <property type="match status" value="1"/>
</dbReference>
<dbReference type="GO" id="GO:0005829">
    <property type="term" value="C:cytosol"/>
    <property type="evidence" value="ECO:0007669"/>
    <property type="project" value="TreeGrafter"/>
</dbReference>
<dbReference type="PRINTS" id="PR00034">
    <property type="entry name" value="HTHCRP"/>
</dbReference>
<keyword evidence="1" id="KW-0805">Transcription regulation</keyword>
<dbReference type="InterPro" id="IPR018335">
    <property type="entry name" value="Tscrpt_reg_HTH_Crp-type_CS"/>
</dbReference>
<keyword evidence="8" id="KW-1185">Reference proteome</keyword>
<dbReference type="InterPro" id="IPR000595">
    <property type="entry name" value="cNMP-bd_dom"/>
</dbReference>
<gene>
    <name evidence="7" type="ORF">ABB05_01225</name>
</gene>
<dbReference type="InterPro" id="IPR014710">
    <property type="entry name" value="RmlC-like_jellyroll"/>
</dbReference>